<keyword evidence="5 6" id="KW-0408">Iron</keyword>
<dbReference type="SUPFAM" id="SSF46626">
    <property type="entry name" value="Cytochrome c"/>
    <property type="match status" value="1"/>
</dbReference>
<keyword evidence="2 6" id="KW-0349">Heme</keyword>
<evidence type="ECO:0000259" key="8">
    <source>
        <dbReference type="PROSITE" id="PS51007"/>
    </source>
</evidence>
<accession>A0A4Q7RF83</accession>
<dbReference type="InterPro" id="IPR050597">
    <property type="entry name" value="Cytochrome_c_Oxidase_Subunit"/>
</dbReference>
<dbReference type="PROSITE" id="PS51007">
    <property type="entry name" value="CYTC"/>
    <property type="match status" value="1"/>
</dbReference>
<dbReference type="EMBL" id="SGXM01000009">
    <property type="protein sequence ID" value="RZT31287.1"/>
    <property type="molecule type" value="Genomic_DNA"/>
</dbReference>
<gene>
    <name evidence="9" type="ORF">EV147_4468</name>
</gene>
<feature type="chain" id="PRO_5020311220" evidence="7">
    <location>
        <begin position="23"/>
        <end position="105"/>
    </location>
</feature>
<dbReference type="GO" id="GO:0046872">
    <property type="term" value="F:metal ion binding"/>
    <property type="evidence" value="ECO:0007669"/>
    <property type="project" value="UniProtKB-KW"/>
</dbReference>
<dbReference type="RefSeq" id="WP_130393367.1">
    <property type="nucleotide sequence ID" value="NZ_SGXM01000009.1"/>
</dbReference>
<reference evidence="9 10" key="1">
    <citation type="journal article" date="2015" name="Stand. Genomic Sci.">
        <title>Genomic Encyclopedia of Bacterial and Archaeal Type Strains, Phase III: the genomes of soil and plant-associated and newly described type strains.</title>
        <authorList>
            <person name="Whitman W.B."/>
            <person name="Woyke T."/>
            <person name="Klenk H.P."/>
            <person name="Zhou Y."/>
            <person name="Lilburn T.G."/>
            <person name="Beck B.J."/>
            <person name="De Vos P."/>
            <person name="Vandamme P."/>
            <person name="Eisen J.A."/>
            <person name="Garrity G."/>
            <person name="Hugenholtz P."/>
            <person name="Kyrpides N.C."/>
        </authorList>
    </citation>
    <scope>NUCLEOTIDE SEQUENCE [LARGE SCALE GENOMIC DNA]</scope>
    <source>
        <strain evidence="9 10">ASC-9842</strain>
    </source>
</reference>
<keyword evidence="7" id="KW-0732">Signal</keyword>
<evidence type="ECO:0000256" key="7">
    <source>
        <dbReference type="SAM" id="SignalP"/>
    </source>
</evidence>
<dbReference type="Proteomes" id="UP000291078">
    <property type="component" value="Unassembled WGS sequence"/>
</dbReference>
<evidence type="ECO:0000313" key="10">
    <source>
        <dbReference type="Proteomes" id="UP000291078"/>
    </source>
</evidence>
<evidence type="ECO:0000256" key="3">
    <source>
        <dbReference type="ARBA" id="ARBA00022723"/>
    </source>
</evidence>
<dbReference type="GO" id="GO:0009055">
    <property type="term" value="F:electron transfer activity"/>
    <property type="evidence" value="ECO:0007669"/>
    <property type="project" value="InterPro"/>
</dbReference>
<keyword evidence="3 6" id="KW-0479">Metal-binding</keyword>
<dbReference type="InterPro" id="IPR009056">
    <property type="entry name" value="Cyt_c-like_dom"/>
</dbReference>
<evidence type="ECO:0000256" key="2">
    <source>
        <dbReference type="ARBA" id="ARBA00022617"/>
    </source>
</evidence>
<dbReference type="Pfam" id="PF00034">
    <property type="entry name" value="Cytochrom_C"/>
    <property type="match status" value="1"/>
</dbReference>
<evidence type="ECO:0000256" key="5">
    <source>
        <dbReference type="ARBA" id="ARBA00023004"/>
    </source>
</evidence>
<dbReference type="Gene3D" id="1.10.760.10">
    <property type="entry name" value="Cytochrome c-like domain"/>
    <property type="match status" value="1"/>
</dbReference>
<name>A0A4Q7RF83_9BURK</name>
<evidence type="ECO:0000256" key="1">
    <source>
        <dbReference type="ARBA" id="ARBA00022448"/>
    </source>
</evidence>
<sequence length="105" mass="10827">MRGALYLTGALLAAGLGLPAGAAVAADAQAGRAKALQCQACHGMDGKSRLPEAPHLAGQVESYLVKALKAYKTGARKDEQMNLMAKPLSEADIANLAAFYSSLKP</sequence>
<comment type="caution">
    <text evidence="9">The sequence shown here is derived from an EMBL/GenBank/DDBJ whole genome shotgun (WGS) entry which is preliminary data.</text>
</comment>
<organism evidence="9 10">
    <name type="scientific">Cupriavidus agavae</name>
    <dbReference type="NCBI Taxonomy" id="1001822"/>
    <lineage>
        <taxon>Bacteria</taxon>
        <taxon>Pseudomonadati</taxon>
        <taxon>Pseudomonadota</taxon>
        <taxon>Betaproteobacteria</taxon>
        <taxon>Burkholderiales</taxon>
        <taxon>Burkholderiaceae</taxon>
        <taxon>Cupriavidus</taxon>
    </lineage>
</organism>
<evidence type="ECO:0000256" key="6">
    <source>
        <dbReference type="PROSITE-ProRule" id="PRU00433"/>
    </source>
</evidence>
<keyword evidence="1" id="KW-0813">Transport</keyword>
<evidence type="ECO:0000256" key="4">
    <source>
        <dbReference type="ARBA" id="ARBA00022982"/>
    </source>
</evidence>
<feature type="domain" description="Cytochrome c" evidence="8">
    <location>
        <begin position="26"/>
        <end position="104"/>
    </location>
</feature>
<dbReference type="PANTHER" id="PTHR33751">
    <property type="entry name" value="CBB3-TYPE CYTOCHROME C OXIDASE SUBUNIT FIXP"/>
    <property type="match status" value="1"/>
</dbReference>
<keyword evidence="4" id="KW-0249">Electron transport</keyword>
<proteinExistence type="predicted"/>
<dbReference type="PANTHER" id="PTHR33751:SF9">
    <property type="entry name" value="CYTOCHROME C4"/>
    <property type="match status" value="1"/>
</dbReference>
<feature type="signal peptide" evidence="7">
    <location>
        <begin position="1"/>
        <end position="22"/>
    </location>
</feature>
<protein>
    <submittedName>
        <fullName evidence="9">Cytochrome c553</fullName>
    </submittedName>
</protein>
<keyword evidence="10" id="KW-1185">Reference proteome</keyword>
<dbReference type="GO" id="GO:0020037">
    <property type="term" value="F:heme binding"/>
    <property type="evidence" value="ECO:0007669"/>
    <property type="project" value="InterPro"/>
</dbReference>
<dbReference type="OrthoDB" id="9773456at2"/>
<evidence type="ECO:0000313" key="9">
    <source>
        <dbReference type="EMBL" id="RZT31287.1"/>
    </source>
</evidence>
<dbReference type="AlphaFoldDB" id="A0A4Q7RF83"/>
<dbReference type="InterPro" id="IPR036909">
    <property type="entry name" value="Cyt_c-like_dom_sf"/>
</dbReference>